<feature type="region of interest" description="Disordered" evidence="1">
    <location>
        <begin position="1"/>
        <end position="34"/>
    </location>
</feature>
<gene>
    <name evidence="2" type="ORF">PTT_15375</name>
</gene>
<dbReference type="EMBL" id="GL536249">
    <property type="protein sequence ID" value="EFQ88662.1"/>
    <property type="molecule type" value="Genomic_DNA"/>
</dbReference>
<evidence type="ECO:0000256" key="1">
    <source>
        <dbReference type="SAM" id="MobiDB-lite"/>
    </source>
</evidence>
<dbReference type="AlphaFoldDB" id="E3S037"/>
<proteinExistence type="predicted"/>
<name>E3S037_PYRTT</name>
<organism evidence="3">
    <name type="scientific">Pyrenophora teres f. teres (strain 0-1)</name>
    <name type="common">Barley net blotch fungus</name>
    <name type="synonym">Drechslera teres f. teres</name>
    <dbReference type="NCBI Taxonomy" id="861557"/>
    <lineage>
        <taxon>Eukaryota</taxon>
        <taxon>Fungi</taxon>
        <taxon>Dikarya</taxon>
        <taxon>Ascomycota</taxon>
        <taxon>Pezizomycotina</taxon>
        <taxon>Dothideomycetes</taxon>
        <taxon>Pleosporomycetidae</taxon>
        <taxon>Pleosporales</taxon>
        <taxon>Pleosporineae</taxon>
        <taxon>Pleosporaceae</taxon>
        <taxon>Pyrenophora</taxon>
    </lineage>
</organism>
<reference evidence="2 3" key="1">
    <citation type="journal article" date="2010" name="Genome Biol.">
        <title>A first genome assembly of the barley fungal pathogen Pyrenophora teres f. teres.</title>
        <authorList>
            <person name="Ellwood S.R."/>
            <person name="Liu Z."/>
            <person name="Syme R.A."/>
            <person name="Lai Z."/>
            <person name="Hane J.K."/>
            <person name="Keiper F."/>
            <person name="Moffat C.S."/>
            <person name="Oliver R.P."/>
            <person name="Friesen T.L."/>
        </authorList>
    </citation>
    <scope>NUCLEOTIDE SEQUENCE [LARGE SCALE GENOMIC DNA]</scope>
    <source>
        <strain evidence="2 3">0-1</strain>
    </source>
</reference>
<keyword evidence="3" id="KW-1185">Reference proteome</keyword>
<dbReference type="HOGENOM" id="CLU_2980196_0_0_1"/>
<accession>E3S037</accession>
<dbReference type="Proteomes" id="UP000001067">
    <property type="component" value="Unassembled WGS sequence"/>
</dbReference>
<evidence type="ECO:0000313" key="3">
    <source>
        <dbReference type="Proteomes" id="UP000001067"/>
    </source>
</evidence>
<feature type="compositionally biased region" description="Polar residues" evidence="1">
    <location>
        <begin position="1"/>
        <end position="10"/>
    </location>
</feature>
<sequence>MLSEQKQNVRANALSRREQDLPEDAGDERLQKRIIQILKPTSRCYKEASEDKEDSGKS</sequence>
<protein>
    <submittedName>
        <fullName evidence="2">Uncharacterized protein</fullName>
    </submittedName>
</protein>
<dbReference type="KEGG" id="pte:PTT_15375"/>
<evidence type="ECO:0000313" key="2">
    <source>
        <dbReference type="EMBL" id="EFQ88662.1"/>
    </source>
</evidence>